<dbReference type="EMBL" id="JBHSXS010000004">
    <property type="protein sequence ID" value="MFC6880073.1"/>
    <property type="molecule type" value="Genomic_DNA"/>
</dbReference>
<evidence type="ECO:0000256" key="10">
    <source>
        <dbReference type="SAM" id="MobiDB-lite"/>
    </source>
</evidence>
<dbReference type="PANTHER" id="PTHR40765">
    <property type="entry name" value="ESX-2 SECRETION SYSTEM ATPASE ECCB2"/>
    <property type="match status" value="1"/>
</dbReference>
<dbReference type="RefSeq" id="WP_206681118.1">
    <property type="nucleotide sequence ID" value="NZ_JBHSXS010000004.1"/>
</dbReference>
<proteinExistence type="inferred from homology"/>
<dbReference type="Pfam" id="PF05108">
    <property type="entry name" value="T7SS_ESX1_EccB"/>
    <property type="match status" value="1"/>
</dbReference>
<sequence length="548" mass="54577">MQTKRDLLQAHRLMTQRASQALILGEPDYPEQPLKRLNVGTLSGVMVGVLVAAGFGIAGILLGGGGKGLTDPQTLLIDKQTGTRFVWCVPTGQKEKVLCPVANYASAKLAVGSSGKQKSVSSKSLSKYRRGPMIGIAGAPDSVPERKRLVGGPWSVCVRTSTGTSGTPRPAVSLVGGKSVGGKPLPADSAVVVSSGNENWLVWNNLRMKVSPGGMTVLGSPPTVPVSPTFVNAMPQGPDYSAPRIARFGGQTQAAGGFKGRIGQVNFIEAGDSDRWFVLLQDGFASITSVQAQLIQSTREYGSMPQAAPIPPNVITRNQSGQTIPSSGLPDTQLKPVRYDPKEALCIVYKDLDGGMTKPQLTTGGGSDLPMPTTQSNGQGVDNVVLPPGSAVLAGVLPSNAQADAINTYVFIGDDGRKYPLKNADAAKALGYSIGQGGDSKPVPADLLRLLPSGPSLEIFDPNNPPQVNTAGNSAGVAAAAGSPTGGGAGAGGRQGGGAGAGAGGGTGGGGAAGGGAGGGGAAGGGAGHGGGGVAGGVGGGRTGGTGH</sequence>
<keyword evidence="3" id="KW-1003">Cell membrane</keyword>
<keyword evidence="8 11" id="KW-1133">Transmembrane helix</keyword>
<organism evidence="12 13">
    <name type="scientific">Actinomadura yumaensis</name>
    <dbReference type="NCBI Taxonomy" id="111807"/>
    <lineage>
        <taxon>Bacteria</taxon>
        <taxon>Bacillati</taxon>
        <taxon>Actinomycetota</taxon>
        <taxon>Actinomycetes</taxon>
        <taxon>Streptosporangiales</taxon>
        <taxon>Thermomonosporaceae</taxon>
        <taxon>Actinomadura</taxon>
    </lineage>
</organism>
<evidence type="ECO:0000256" key="7">
    <source>
        <dbReference type="ARBA" id="ARBA00022840"/>
    </source>
</evidence>
<dbReference type="InterPro" id="IPR044857">
    <property type="entry name" value="T7SS_EccB_R1"/>
</dbReference>
<keyword evidence="4 11" id="KW-0812">Transmembrane</keyword>
<evidence type="ECO:0000256" key="3">
    <source>
        <dbReference type="ARBA" id="ARBA00022475"/>
    </source>
</evidence>
<reference evidence="13" key="1">
    <citation type="journal article" date="2019" name="Int. J. Syst. Evol. Microbiol.">
        <title>The Global Catalogue of Microorganisms (GCM) 10K type strain sequencing project: providing services to taxonomists for standard genome sequencing and annotation.</title>
        <authorList>
            <consortium name="The Broad Institute Genomics Platform"/>
            <consortium name="The Broad Institute Genome Sequencing Center for Infectious Disease"/>
            <person name="Wu L."/>
            <person name="Ma J."/>
        </authorList>
    </citation>
    <scope>NUCLEOTIDE SEQUENCE [LARGE SCALE GENOMIC DNA]</scope>
    <source>
        <strain evidence="13">JCM 3369</strain>
    </source>
</reference>
<protein>
    <submittedName>
        <fullName evidence="12">Type VII secretion protein EccB</fullName>
    </submittedName>
</protein>
<evidence type="ECO:0000256" key="9">
    <source>
        <dbReference type="ARBA" id="ARBA00023136"/>
    </source>
</evidence>
<feature type="compositionally biased region" description="Gly residues" evidence="10">
    <location>
        <begin position="484"/>
        <end position="548"/>
    </location>
</feature>
<feature type="transmembrane region" description="Helical" evidence="11">
    <location>
        <begin position="39"/>
        <end position="62"/>
    </location>
</feature>
<accession>A0ABW2CHD0</accession>
<feature type="compositionally biased region" description="Low complexity" evidence="10">
    <location>
        <begin position="470"/>
        <end position="483"/>
    </location>
</feature>
<keyword evidence="9 11" id="KW-0472">Membrane</keyword>
<evidence type="ECO:0000256" key="2">
    <source>
        <dbReference type="ARBA" id="ARBA00008149"/>
    </source>
</evidence>
<dbReference type="Gene3D" id="2.40.50.910">
    <property type="entry name" value="Type VII secretion system EccB, repeat 3 domain"/>
    <property type="match status" value="1"/>
</dbReference>
<keyword evidence="13" id="KW-1185">Reference proteome</keyword>
<evidence type="ECO:0000256" key="8">
    <source>
        <dbReference type="ARBA" id="ARBA00022989"/>
    </source>
</evidence>
<dbReference type="Gene3D" id="3.30.2390.20">
    <property type="entry name" value="Type VII secretion system EccB, repeat 1 domain"/>
    <property type="match status" value="1"/>
</dbReference>
<evidence type="ECO:0000313" key="13">
    <source>
        <dbReference type="Proteomes" id="UP001596380"/>
    </source>
</evidence>
<gene>
    <name evidence="12" type="primary">eccB</name>
    <name evidence="12" type="ORF">ACFQKB_09885</name>
</gene>
<keyword evidence="5" id="KW-0547">Nucleotide-binding</keyword>
<feature type="region of interest" description="Disordered" evidence="10">
    <location>
        <begin position="461"/>
        <end position="548"/>
    </location>
</feature>
<comment type="caution">
    <text evidence="12">The sequence shown here is derived from an EMBL/GenBank/DDBJ whole genome shotgun (WGS) entry which is preliminary data.</text>
</comment>
<dbReference type="PANTHER" id="PTHR40765:SF2">
    <property type="entry name" value="ESX-2 SECRETION SYSTEM ATPASE ECCB2"/>
    <property type="match status" value="1"/>
</dbReference>
<dbReference type="NCBIfam" id="TIGR03919">
    <property type="entry name" value="T7SS_EccB"/>
    <property type="match status" value="1"/>
</dbReference>
<evidence type="ECO:0000256" key="5">
    <source>
        <dbReference type="ARBA" id="ARBA00022741"/>
    </source>
</evidence>
<evidence type="ECO:0000256" key="4">
    <source>
        <dbReference type="ARBA" id="ARBA00022692"/>
    </source>
</evidence>
<dbReference type="InterPro" id="IPR042485">
    <property type="entry name" value="T7SS_EccB_R3"/>
</dbReference>
<evidence type="ECO:0000256" key="11">
    <source>
        <dbReference type="SAM" id="Phobius"/>
    </source>
</evidence>
<comment type="subcellular location">
    <subcellularLocation>
        <location evidence="1">Cell membrane</location>
        <topology evidence="1">Single-pass membrane protein</topology>
    </subcellularLocation>
</comment>
<name>A0ABW2CHD0_9ACTN</name>
<comment type="similarity">
    <text evidence="2">Belongs to the EccB family.</text>
</comment>
<dbReference type="Proteomes" id="UP001596380">
    <property type="component" value="Unassembled WGS sequence"/>
</dbReference>
<dbReference type="InterPro" id="IPR007795">
    <property type="entry name" value="T7SS_EccB"/>
</dbReference>
<evidence type="ECO:0000256" key="1">
    <source>
        <dbReference type="ARBA" id="ARBA00004162"/>
    </source>
</evidence>
<evidence type="ECO:0000313" key="12">
    <source>
        <dbReference type="EMBL" id="MFC6880073.1"/>
    </source>
</evidence>
<keyword evidence="6" id="KW-0378">Hydrolase</keyword>
<keyword evidence="7" id="KW-0067">ATP-binding</keyword>
<evidence type="ECO:0000256" key="6">
    <source>
        <dbReference type="ARBA" id="ARBA00022801"/>
    </source>
</evidence>